<proteinExistence type="inferred from homology"/>
<name>A0A7K3NRH5_9BACT</name>
<evidence type="ECO:0000256" key="2">
    <source>
        <dbReference type="ARBA" id="ARBA00008610"/>
    </source>
</evidence>
<keyword evidence="5" id="KW-0472">Membrane</keyword>
<organism evidence="9 10">
    <name type="scientific">Desulfolutivibrio sulfodismutans</name>
    <dbReference type="NCBI Taxonomy" id="63561"/>
    <lineage>
        <taxon>Bacteria</taxon>
        <taxon>Pseudomonadati</taxon>
        <taxon>Thermodesulfobacteriota</taxon>
        <taxon>Desulfovibrionia</taxon>
        <taxon>Desulfovibrionales</taxon>
        <taxon>Desulfovibrionaceae</taxon>
        <taxon>Desulfolutivibrio</taxon>
    </lineage>
</organism>
<evidence type="ECO:0000256" key="1">
    <source>
        <dbReference type="ARBA" id="ARBA00004193"/>
    </source>
</evidence>
<dbReference type="CDD" id="cd06354">
    <property type="entry name" value="PBP1_PrnA-like"/>
    <property type="match status" value="1"/>
</dbReference>
<dbReference type="SUPFAM" id="SSF53822">
    <property type="entry name" value="Periplasmic binding protein-like I"/>
    <property type="match status" value="1"/>
</dbReference>
<evidence type="ECO:0000256" key="5">
    <source>
        <dbReference type="ARBA" id="ARBA00023136"/>
    </source>
</evidence>
<dbReference type="AlphaFoldDB" id="A0A7K3NRH5"/>
<evidence type="ECO:0000313" key="9">
    <source>
        <dbReference type="EMBL" id="NDY58727.1"/>
    </source>
</evidence>
<dbReference type="RefSeq" id="WP_163303797.1">
    <property type="nucleotide sequence ID" value="NZ_JAAGRQ010000133.1"/>
</dbReference>
<gene>
    <name evidence="9" type="ORF">G3N56_18485</name>
</gene>
<feature type="domain" description="ABC transporter substrate-binding protein PnrA-like" evidence="8">
    <location>
        <begin position="34"/>
        <end position="323"/>
    </location>
</feature>
<accession>A0A7K3NRH5</accession>
<reference evidence="9 10" key="1">
    <citation type="submission" date="2020-02" db="EMBL/GenBank/DDBJ databases">
        <title>Comparative genomics of sulfur disproportionating microorganisms.</title>
        <authorList>
            <person name="Ward L.M."/>
            <person name="Bertran E."/>
            <person name="Johnston D.T."/>
        </authorList>
    </citation>
    <scope>NUCLEOTIDE SEQUENCE [LARGE SCALE GENOMIC DNA]</scope>
    <source>
        <strain evidence="9 10">DSM 3696</strain>
    </source>
</reference>
<dbReference type="Proteomes" id="UP000469724">
    <property type="component" value="Unassembled WGS sequence"/>
</dbReference>
<dbReference type="PANTHER" id="PTHR34296:SF2">
    <property type="entry name" value="ABC TRANSPORTER GUANOSINE-BINDING PROTEIN NUPN"/>
    <property type="match status" value="1"/>
</dbReference>
<evidence type="ECO:0000256" key="6">
    <source>
        <dbReference type="ARBA" id="ARBA00023288"/>
    </source>
</evidence>
<dbReference type="InterPro" id="IPR003760">
    <property type="entry name" value="PnrA-like"/>
</dbReference>
<dbReference type="EMBL" id="JAAGRQ010000133">
    <property type="protein sequence ID" value="NDY58727.1"/>
    <property type="molecule type" value="Genomic_DNA"/>
</dbReference>
<evidence type="ECO:0000313" key="10">
    <source>
        <dbReference type="Proteomes" id="UP000469724"/>
    </source>
</evidence>
<sequence>MKSVFLALAVWCCLVCPAQAGKPLVGFITGTPGLGDASFNDMAHQGVLKAQQDFGFDLEVLQPKADGEADAAEVRQLVDRAGVIVLLGAQHLELAKAAALAHPEKTFILMDVPCEGIANMSSVLFRQHEGAFLAGALAASVSATGKIGFVGGAEILPVKAFEQGYREGAAYAKPGTAVLVAYASPEGDYSGFSNPEKGYRLAMDQYGQGADIVFAAAGRTGNGVIKAASDSGRLVIGVDSDQDALAKGTVLTSVIKRLDTAVCNEIKKVMDKAFVPGPSSYGLKDGGVRLSDMAYTRDKVPDAVMNRIAEIREKIISGEITVTNAMARE</sequence>
<keyword evidence="4 7" id="KW-0732">Signal</keyword>
<evidence type="ECO:0000256" key="7">
    <source>
        <dbReference type="SAM" id="SignalP"/>
    </source>
</evidence>
<dbReference type="Gene3D" id="3.40.50.2300">
    <property type="match status" value="2"/>
</dbReference>
<feature type="signal peptide" evidence="7">
    <location>
        <begin position="1"/>
        <end position="20"/>
    </location>
</feature>
<dbReference type="InterPro" id="IPR028082">
    <property type="entry name" value="Peripla_BP_I"/>
</dbReference>
<dbReference type="Pfam" id="PF02608">
    <property type="entry name" value="Bmp"/>
    <property type="match status" value="1"/>
</dbReference>
<feature type="chain" id="PRO_5029791738" evidence="7">
    <location>
        <begin position="21"/>
        <end position="329"/>
    </location>
</feature>
<protein>
    <submittedName>
        <fullName evidence="9">BMP family ABC transporter substrate-binding protein</fullName>
    </submittedName>
</protein>
<comment type="caution">
    <text evidence="9">The sequence shown here is derived from an EMBL/GenBank/DDBJ whole genome shotgun (WGS) entry which is preliminary data.</text>
</comment>
<keyword evidence="6" id="KW-0449">Lipoprotein</keyword>
<dbReference type="PANTHER" id="PTHR34296">
    <property type="entry name" value="TRANSCRIPTIONAL ACTIVATOR PROTEIN MED"/>
    <property type="match status" value="1"/>
</dbReference>
<evidence type="ECO:0000256" key="3">
    <source>
        <dbReference type="ARBA" id="ARBA00022475"/>
    </source>
</evidence>
<dbReference type="InterPro" id="IPR050957">
    <property type="entry name" value="BMP_lipoprotein"/>
</dbReference>
<keyword evidence="3" id="KW-1003">Cell membrane</keyword>
<comment type="similarity">
    <text evidence="2">Belongs to the BMP lipoprotein family.</text>
</comment>
<keyword evidence="10" id="KW-1185">Reference proteome</keyword>
<evidence type="ECO:0000259" key="8">
    <source>
        <dbReference type="Pfam" id="PF02608"/>
    </source>
</evidence>
<evidence type="ECO:0000256" key="4">
    <source>
        <dbReference type="ARBA" id="ARBA00022729"/>
    </source>
</evidence>
<dbReference type="GO" id="GO:0005886">
    <property type="term" value="C:plasma membrane"/>
    <property type="evidence" value="ECO:0007669"/>
    <property type="project" value="UniProtKB-SubCell"/>
</dbReference>
<comment type="subcellular location">
    <subcellularLocation>
        <location evidence="1">Cell membrane</location>
        <topology evidence="1">Lipid-anchor</topology>
    </subcellularLocation>
</comment>